<organism evidence="9 10">
    <name type="scientific">Corynebacterium pollutisoli</name>
    <dbReference type="NCBI Taxonomy" id="1610489"/>
    <lineage>
        <taxon>Bacteria</taxon>
        <taxon>Bacillati</taxon>
        <taxon>Actinomycetota</taxon>
        <taxon>Actinomycetes</taxon>
        <taxon>Mycobacteriales</taxon>
        <taxon>Corynebacteriaceae</taxon>
        <taxon>Corynebacterium</taxon>
    </lineage>
</organism>
<sequence>AGYLAIAYIVSYGTNVVGYDRTTTLAVTAATAISWIVATLVFGALSDTLGRKQVFALGYIGSILWAIPTWLLVDTGNIALFILGMVVLGILLGSTYGPQSALYAEMFPAEVRLSGVSIGYAIGSIIGGAFAPMIAAMLLDATGTSLSIGIYIAVVSLISLIAVLNVPRGIQGKSLH</sequence>
<evidence type="ECO:0000256" key="2">
    <source>
        <dbReference type="ARBA" id="ARBA00022448"/>
    </source>
</evidence>
<protein>
    <submittedName>
        <fullName evidence="9">MHS family MFS transporter</fullName>
    </submittedName>
</protein>
<gene>
    <name evidence="9" type="ORF">GX356_06245</name>
</gene>
<evidence type="ECO:0000256" key="4">
    <source>
        <dbReference type="ARBA" id="ARBA00022692"/>
    </source>
</evidence>
<evidence type="ECO:0000256" key="1">
    <source>
        <dbReference type="ARBA" id="ARBA00004651"/>
    </source>
</evidence>
<feature type="domain" description="Major facilitator superfamily (MFS) profile" evidence="8">
    <location>
        <begin position="1"/>
        <end position="176"/>
    </location>
</feature>
<keyword evidence="4 7" id="KW-0812">Transmembrane</keyword>
<dbReference type="Pfam" id="PF07690">
    <property type="entry name" value="MFS_1"/>
    <property type="match status" value="1"/>
</dbReference>
<comment type="subcellular location">
    <subcellularLocation>
        <location evidence="1">Cell membrane</location>
        <topology evidence="1">Multi-pass membrane protein</topology>
    </subcellularLocation>
</comment>
<comment type="caution">
    <text evidence="9">The sequence shown here is derived from an EMBL/GenBank/DDBJ whole genome shotgun (WGS) entry which is preliminary data.</text>
</comment>
<dbReference type="Gene3D" id="1.20.1250.20">
    <property type="entry name" value="MFS general substrate transporter like domains"/>
    <property type="match status" value="1"/>
</dbReference>
<dbReference type="PROSITE" id="PS00217">
    <property type="entry name" value="SUGAR_TRANSPORT_2"/>
    <property type="match status" value="1"/>
</dbReference>
<dbReference type="Proteomes" id="UP000568696">
    <property type="component" value="Unassembled WGS sequence"/>
</dbReference>
<dbReference type="AlphaFoldDB" id="A0A7X8MVX0"/>
<evidence type="ECO:0000256" key="5">
    <source>
        <dbReference type="ARBA" id="ARBA00022989"/>
    </source>
</evidence>
<keyword evidence="2" id="KW-0813">Transport</keyword>
<evidence type="ECO:0000256" key="3">
    <source>
        <dbReference type="ARBA" id="ARBA00022475"/>
    </source>
</evidence>
<feature type="non-terminal residue" evidence="9">
    <location>
        <position position="1"/>
    </location>
</feature>
<keyword evidence="3" id="KW-1003">Cell membrane</keyword>
<dbReference type="PANTHER" id="PTHR43045:SF1">
    <property type="entry name" value="SHIKIMATE TRANSPORTER"/>
    <property type="match status" value="1"/>
</dbReference>
<dbReference type="InterPro" id="IPR036259">
    <property type="entry name" value="MFS_trans_sf"/>
</dbReference>
<evidence type="ECO:0000313" key="9">
    <source>
        <dbReference type="EMBL" id="NLP39304.1"/>
    </source>
</evidence>
<feature type="transmembrane region" description="Helical" evidence="7">
    <location>
        <begin position="54"/>
        <end position="72"/>
    </location>
</feature>
<dbReference type="PANTHER" id="PTHR43045">
    <property type="entry name" value="SHIKIMATE TRANSPORTER"/>
    <property type="match status" value="1"/>
</dbReference>
<keyword evidence="6 7" id="KW-0472">Membrane</keyword>
<reference evidence="9 10" key="1">
    <citation type="journal article" date="2020" name="Biotechnol. Biofuels">
        <title>New insights from the biogas microbiome by comprehensive genome-resolved metagenomics of nearly 1600 species originating from multiple anaerobic digesters.</title>
        <authorList>
            <person name="Campanaro S."/>
            <person name="Treu L."/>
            <person name="Rodriguez-R L.M."/>
            <person name="Kovalovszki A."/>
            <person name="Ziels R.M."/>
            <person name="Maus I."/>
            <person name="Zhu X."/>
            <person name="Kougias P.G."/>
            <person name="Basile A."/>
            <person name="Luo G."/>
            <person name="Schluter A."/>
            <person name="Konstantinidis K.T."/>
            <person name="Angelidaki I."/>
        </authorList>
    </citation>
    <scope>NUCLEOTIDE SEQUENCE [LARGE SCALE GENOMIC DNA]</scope>
    <source>
        <strain evidence="9">AS23ysBPME_344</strain>
    </source>
</reference>
<dbReference type="InterPro" id="IPR005829">
    <property type="entry name" value="Sugar_transporter_CS"/>
</dbReference>
<feature type="transmembrane region" description="Helical" evidence="7">
    <location>
        <begin position="118"/>
        <end position="139"/>
    </location>
</feature>
<dbReference type="InterPro" id="IPR020846">
    <property type="entry name" value="MFS_dom"/>
</dbReference>
<feature type="transmembrane region" description="Helical" evidence="7">
    <location>
        <begin position="145"/>
        <end position="166"/>
    </location>
</feature>
<dbReference type="GO" id="GO:0022857">
    <property type="term" value="F:transmembrane transporter activity"/>
    <property type="evidence" value="ECO:0007669"/>
    <property type="project" value="InterPro"/>
</dbReference>
<dbReference type="InterPro" id="IPR011701">
    <property type="entry name" value="MFS"/>
</dbReference>
<dbReference type="GO" id="GO:0005886">
    <property type="term" value="C:plasma membrane"/>
    <property type="evidence" value="ECO:0007669"/>
    <property type="project" value="UniProtKB-SubCell"/>
</dbReference>
<proteinExistence type="predicted"/>
<dbReference type="EMBL" id="JAAYSN010000162">
    <property type="protein sequence ID" value="NLP39304.1"/>
    <property type="molecule type" value="Genomic_DNA"/>
</dbReference>
<feature type="transmembrane region" description="Helical" evidence="7">
    <location>
        <begin position="78"/>
        <end position="97"/>
    </location>
</feature>
<keyword evidence="5 7" id="KW-1133">Transmembrane helix</keyword>
<accession>A0A7X8MVX0</accession>
<evidence type="ECO:0000256" key="6">
    <source>
        <dbReference type="ARBA" id="ARBA00023136"/>
    </source>
</evidence>
<dbReference type="PROSITE" id="PS50850">
    <property type="entry name" value="MFS"/>
    <property type="match status" value="1"/>
</dbReference>
<evidence type="ECO:0000256" key="7">
    <source>
        <dbReference type="SAM" id="Phobius"/>
    </source>
</evidence>
<feature type="transmembrane region" description="Helical" evidence="7">
    <location>
        <begin position="25"/>
        <end position="45"/>
    </location>
</feature>
<evidence type="ECO:0000313" key="10">
    <source>
        <dbReference type="Proteomes" id="UP000568696"/>
    </source>
</evidence>
<dbReference type="SUPFAM" id="SSF103473">
    <property type="entry name" value="MFS general substrate transporter"/>
    <property type="match status" value="1"/>
</dbReference>
<evidence type="ECO:0000259" key="8">
    <source>
        <dbReference type="PROSITE" id="PS50850"/>
    </source>
</evidence>
<name>A0A7X8MVX0_9CORY</name>